<feature type="compositionally biased region" description="Low complexity" evidence="1">
    <location>
        <begin position="1"/>
        <end position="18"/>
    </location>
</feature>
<feature type="transmembrane region" description="Helical" evidence="2">
    <location>
        <begin position="35"/>
        <end position="64"/>
    </location>
</feature>
<dbReference type="HOGENOM" id="CLU_033238_1_1_11"/>
<dbReference type="EMBL" id="CP009896">
    <property type="protein sequence ID" value="AJR18196.1"/>
    <property type="molecule type" value="Genomic_DNA"/>
</dbReference>
<dbReference type="STRING" id="2045.KR76_06995"/>
<evidence type="ECO:0000256" key="1">
    <source>
        <dbReference type="SAM" id="MobiDB-lite"/>
    </source>
</evidence>
<evidence type="ECO:0000313" key="4">
    <source>
        <dbReference type="Proteomes" id="UP000030300"/>
    </source>
</evidence>
<accession>A0A0C5XG86</accession>
<evidence type="ECO:0000256" key="2">
    <source>
        <dbReference type="SAM" id="Phobius"/>
    </source>
</evidence>
<dbReference type="InterPro" id="IPR045931">
    <property type="entry name" value="DUF6350"/>
</dbReference>
<proteinExistence type="predicted"/>
<keyword evidence="2" id="KW-0812">Transmembrane</keyword>
<dbReference type="GeneID" id="96608681"/>
<gene>
    <name evidence="3" type="ORF">KR76_06995</name>
</gene>
<feature type="transmembrane region" description="Helical" evidence="2">
    <location>
        <begin position="325"/>
        <end position="341"/>
    </location>
</feature>
<name>A0A0C5XG86_NOCSI</name>
<feature type="transmembrane region" description="Helical" evidence="2">
    <location>
        <begin position="146"/>
        <end position="166"/>
    </location>
</feature>
<keyword evidence="2" id="KW-0472">Membrane</keyword>
<keyword evidence="2" id="KW-1133">Transmembrane helix</keyword>
<protein>
    <submittedName>
        <fullName evidence="3">Putative membrane protein related to de Novo purine biosynthesis</fullName>
    </submittedName>
</protein>
<feature type="transmembrane region" description="Helical" evidence="2">
    <location>
        <begin position="226"/>
        <end position="246"/>
    </location>
</feature>
<dbReference type="RefSeq" id="WP_075018776.1">
    <property type="nucleotide sequence ID" value="NZ_BJMC01000017.1"/>
</dbReference>
<dbReference type="OrthoDB" id="3742900at2"/>
<feature type="transmembrane region" description="Helical" evidence="2">
    <location>
        <begin position="394"/>
        <end position="416"/>
    </location>
</feature>
<feature type="transmembrane region" description="Helical" evidence="2">
    <location>
        <begin position="258"/>
        <end position="282"/>
    </location>
</feature>
<feature type="transmembrane region" description="Helical" evidence="2">
    <location>
        <begin position="178"/>
        <end position="195"/>
    </location>
</feature>
<reference evidence="3 4" key="1">
    <citation type="journal article" date="2015" name="Genome Announc.">
        <title>Complete Genome Sequence of Steroid-Transforming Nocardioides simplex VKM Ac-2033D.</title>
        <authorList>
            <person name="Shtratnikova V.Y."/>
            <person name="Schelkunov M.I."/>
            <person name="Pekov Y.A."/>
            <person name="Fokina V.V."/>
            <person name="Logacheva M.D."/>
            <person name="Sokolov S.L."/>
            <person name="Bragin E.Y."/>
            <person name="Ashapkin V.V."/>
            <person name="Donova M.V."/>
        </authorList>
    </citation>
    <scope>NUCLEOTIDE SEQUENCE [LARGE SCALE GENOMIC DNA]</scope>
    <source>
        <strain evidence="3 4">VKM Ac-2033D</strain>
    </source>
</reference>
<feature type="transmembrane region" description="Helical" evidence="2">
    <location>
        <begin position="294"/>
        <end position="313"/>
    </location>
</feature>
<dbReference type="Pfam" id="PF19877">
    <property type="entry name" value="DUF6350"/>
    <property type="match status" value="1"/>
</dbReference>
<dbReference type="Proteomes" id="UP000030300">
    <property type="component" value="Chromosome"/>
</dbReference>
<keyword evidence="4" id="KW-1185">Reference proteome</keyword>
<dbReference type="AlphaFoldDB" id="A0A0C5XG86"/>
<sequence>MTLQAPSTPRRTGSGRTTARSDADLRRELATTRPLVPTATVGGALAAGGPLLVCLALAVVGWFLTDAGGEGSPSGALRVGAHGWLVAHGSTVAVEGIRITAIPLGLTVICAWVTWRVGHRVGESVSGHGPDADRIADGARDWTVPLAAVLFTVGYAVVGVVTASVAATAASDPDPTRVVLWSVLLGLVVGGPAIASGSGRAAIWLPAVPATVRDVLLVARRILGTWALVCVLALAAAFVLDFSTAANVVSQLHADAGAVVLMVVLTLLVLPNALLFSSAYLLGPGFTVGAGTTVSTTAVVLGPLPMFPLLAALPDQGSQPWWTDLLMLTPVLVAMYVAGRVQRDRPVLAWDRAAIRGCAGGITAGVLLAALTAVAGGAVGPGRMREVGPYTFDVLLHSMASFGIGGVVGAVVVCWWQRDADSWLRTRLSAVRDRLPRRG</sequence>
<feature type="transmembrane region" description="Helical" evidence="2">
    <location>
        <begin position="353"/>
        <end position="374"/>
    </location>
</feature>
<evidence type="ECO:0000313" key="3">
    <source>
        <dbReference type="EMBL" id="AJR18196.1"/>
    </source>
</evidence>
<dbReference type="KEGG" id="psim:KR76_06995"/>
<organism evidence="3 4">
    <name type="scientific">Nocardioides simplex</name>
    <name type="common">Arthrobacter simplex</name>
    <dbReference type="NCBI Taxonomy" id="2045"/>
    <lineage>
        <taxon>Bacteria</taxon>
        <taxon>Bacillati</taxon>
        <taxon>Actinomycetota</taxon>
        <taxon>Actinomycetes</taxon>
        <taxon>Propionibacteriales</taxon>
        <taxon>Nocardioidaceae</taxon>
        <taxon>Pimelobacter</taxon>
    </lineage>
</organism>
<feature type="region of interest" description="Disordered" evidence="1">
    <location>
        <begin position="1"/>
        <end position="24"/>
    </location>
</feature>